<sequence>MWPLLRDMLDEIQSESLATLLTSVHVETSPVGLTHIRPLDAHLFSTANNPVFTSSLKRGDVIEIQGAPSSGKTHLLYHLLIICVIPSTHHSTTLGGWGKAAVVFDMDHNFDIVRFNRLLRHRITRLLGNDAPDIENVVQQSLQRLRVFRPHSSLQLSVTISDLAKYHSDHVTHEEIGIVAIDSMSAHYWPDRFVAQQMRTAAMSSEHAKEAQAYIPPLRHVLLALESFRRTHSPVIIMTNWGLHSASKNDPFLYRQHLHPFPAPFPHSHPTTSRRDAPATVSVFHEDMPRLTCHITVHQDVNKKSDSPGSHDDRLDLARKGKIVGLIRTPNATSVGKFLLYITNDEVLAD</sequence>
<proteinExistence type="predicted"/>
<dbReference type="GO" id="GO:0000724">
    <property type="term" value="P:double-strand break repair via homologous recombination"/>
    <property type="evidence" value="ECO:0007669"/>
    <property type="project" value="InterPro"/>
</dbReference>
<dbReference type="Proteomes" id="UP001063166">
    <property type="component" value="Unassembled WGS sequence"/>
</dbReference>
<accession>A0A9P3PIY3</accession>
<keyword evidence="2" id="KW-1185">Reference proteome</keyword>
<gene>
    <name evidence="1" type="ORF">LshimejAT787_0305440</name>
</gene>
<organism evidence="1 2">
    <name type="scientific">Lyophyllum shimeji</name>
    <name type="common">Hon-shimeji</name>
    <name type="synonym">Tricholoma shimeji</name>
    <dbReference type="NCBI Taxonomy" id="47721"/>
    <lineage>
        <taxon>Eukaryota</taxon>
        <taxon>Fungi</taxon>
        <taxon>Dikarya</taxon>
        <taxon>Basidiomycota</taxon>
        <taxon>Agaricomycotina</taxon>
        <taxon>Agaricomycetes</taxon>
        <taxon>Agaricomycetidae</taxon>
        <taxon>Agaricales</taxon>
        <taxon>Tricholomatineae</taxon>
        <taxon>Lyophyllaceae</taxon>
        <taxon>Lyophyllum</taxon>
    </lineage>
</organism>
<evidence type="ECO:0000313" key="1">
    <source>
        <dbReference type="EMBL" id="GLB36256.1"/>
    </source>
</evidence>
<evidence type="ECO:0000313" key="2">
    <source>
        <dbReference type="Proteomes" id="UP001063166"/>
    </source>
</evidence>
<comment type="caution">
    <text evidence="1">The sequence shown here is derived from an EMBL/GenBank/DDBJ whole genome shotgun (WGS) entry which is preliminary data.</text>
</comment>
<dbReference type="InterPro" id="IPR030547">
    <property type="entry name" value="XRCC2"/>
</dbReference>
<dbReference type="PANTHER" id="PTHR46644:SF2">
    <property type="entry name" value="DNA REPAIR PROTEIN XRCC2"/>
    <property type="match status" value="1"/>
</dbReference>
<dbReference type="Gene3D" id="3.40.50.300">
    <property type="entry name" value="P-loop containing nucleotide triphosphate hydrolases"/>
    <property type="match status" value="1"/>
</dbReference>
<dbReference type="GO" id="GO:0005657">
    <property type="term" value="C:replication fork"/>
    <property type="evidence" value="ECO:0007669"/>
    <property type="project" value="InterPro"/>
</dbReference>
<protein>
    <submittedName>
        <fullName evidence="1">Meiotic DNA recombinase assembly</fullName>
    </submittedName>
</protein>
<dbReference type="AlphaFoldDB" id="A0A9P3PIY3"/>
<dbReference type="OrthoDB" id="420422at2759"/>
<reference evidence="1" key="1">
    <citation type="submission" date="2022-07" db="EMBL/GenBank/DDBJ databases">
        <title>The genome of Lyophyllum shimeji provides insight into the initial evolution of ectomycorrhizal fungal genome.</title>
        <authorList>
            <person name="Kobayashi Y."/>
            <person name="Shibata T."/>
            <person name="Hirakawa H."/>
            <person name="Shigenobu S."/>
            <person name="Nishiyama T."/>
            <person name="Yamada A."/>
            <person name="Hasebe M."/>
            <person name="Kawaguchi M."/>
        </authorList>
    </citation>
    <scope>NUCLEOTIDE SEQUENCE</scope>
    <source>
        <strain evidence="1">AT787</strain>
    </source>
</reference>
<name>A0A9P3PIY3_LYOSH</name>
<dbReference type="GO" id="GO:0005815">
    <property type="term" value="C:microtubule organizing center"/>
    <property type="evidence" value="ECO:0007669"/>
    <property type="project" value="TreeGrafter"/>
</dbReference>
<dbReference type="PANTHER" id="PTHR46644">
    <property type="entry name" value="DNA REPAIR PROTEIN XRCC2"/>
    <property type="match status" value="1"/>
</dbReference>
<dbReference type="GO" id="GO:0033063">
    <property type="term" value="C:Rad51B-Rad51C-Rad51D-XRCC2 complex"/>
    <property type="evidence" value="ECO:0007669"/>
    <property type="project" value="InterPro"/>
</dbReference>
<dbReference type="CDD" id="cd19490">
    <property type="entry name" value="XRCC2"/>
    <property type="match status" value="1"/>
</dbReference>
<dbReference type="InterPro" id="IPR027417">
    <property type="entry name" value="P-loop_NTPase"/>
</dbReference>
<dbReference type="SUPFAM" id="SSF52540">
    <property type="entry name" value="P-loop containing nucleoside triphosphate hydrolases"/>
    <property type="match status" value="1"/>
</dbReference>
<dbReference type="EMBL" id="BRPK01000003">
    <property type="protein sequence ID" value="GLB36256.1"/>
    <property type="molecule type" value="Genomic_DNA"/>
</dbReference>
<dbReference type="GO" id="GO:0000400">
    <property type="term" value="F:four-way junction DNA binding"/>
    <property type="evidence" value="ECO:0007669"/>
    <property type="project" value="TreeGrafter"/>
</dbReference>
<dbReference type="GO" id="GO:0042148">
    <property type="term" value="P:DNA strand invasion"/>
    <property type="evidence" value="ECO:0007669"/>
    <property type="project" value="TreeGrafter"/>
</dbReference>